<evidence type="ECO:0000256" key="1">
    <source>
        <dbReference type="SAM" id="MobiDB-lite"/>
    </source>
</evidence>
<organism evidence="2 3">
    <name type="scientific">Bordetella holmesii CDC-H585-BH</name>
    <dbReference type="NCBI Taxonomy" id="1331206"/>
    <lineage>
        <taxon>Bacteria</taxon>
        <taxon>Pseudomonadati</taxon>
        <taxon>Pseudomonadota</taxon>
        <taxon>Betaproteobacteria</taxon>
        <taxon>Burkholderiales</taxon>
        <taxon>Alcaligenaceae</taxon>
        <taxon>Bordetella</taxon>
    </lineage>
</organism>
<protein>
    <submittedName>
        <fullName evidence="2">Uncharacterized protein</fullName>
    </submittedName>
</protein>
<gene>
    <name evidence="2" type="ORF">L497_2502</name>
</gene>
<dbReference type="Proteomes" id="UP000026682">
    <property type="component" value="Unassembled WGS sequence"/>
</dbReference>
<reference evidence="2 3" key="1">
    <citation type="submission" date="2014-03" db="EMBL/GenBank/DDBJ databases">
        <title>Genome sequence of Bordetella holmseii.</title>
        <authorList>
            <person name="Harvill E."/>
            <person name="Goodfield L.L."/>
            <person name="Ivanov Y."/>
            <person name="Meyer J.A."/>
            <person name="Newth C."/>
            <person name="Cassiday P."/>
            <person name="Tondella M.L."/>
            <person name="Liao P."/>
            <person name="Zimmerman J."/>
            <person name="Meert K."/>
            <person name="Wessel D."/>
            <person name="Berger J."/>
            <person name="Dean J.M."/>
            <person name="Holubkov R."/>
            <person name="Burr J."/>
            <person name="Liu T."/>
            <person name="Brinkac L.M."/>
            <person name="Sanka R."/>
            <person name="Kim M."/>
            <person name="Losada L."/>
        </authorList>
    </citation>
    <scope>NUCLEOTIDE SEQUENCE [LARGE SCALE GENOMIC DNA]</scope>
    <source>
        <strain evidence="2 3">CDC-H585-BH</strain>
    </source>
</reference>
<dbReference type="AlphaFoldDB" id="A0A158M1J2"/>
<feature type="region of interest" description="Disordered" evidence="1">
    <location>
        <begin position="1"/>
        <end position="21"/>
    </location>
</feature>
<comment type="caution">
    <text evidence="2">The sequence shown here is derived from an EMBL/GenBank/DDBJ whole genome shotgun (WGS) entry which is preliminary data.</text>
</comment>
<evidence type="ECO:0000313" key="2">
    <source>
        <dbReference type="EMBL" id="KAK86977.1"/>
    </source>
</evidence>
<sequence length="142" mass="15723">MRLDRQGRHRGQDGHEQRPLSCSAYGSHARFHVEVWGNNHQYATFCTVEPRSTSTLRPEPIDEARAAGWATAAGPANCARPSPQTPCSPRRERWRSGLRSGWRAAPGPVCAPRRGWDRARRCPRASAAPVATCRHALPAKAH</sequence>
<name>A0A158M1J2_9BORD</name>
<feature type="region of interest" description="Disordered" evidence="1">
    <location>
        <begin position="72"/>
        <end position="92"/>
    </location>
</feature>
<feature type="compositionally biased region" description="Basic and acidic residues" evidence="1">
    <location>
        <begin position="1"/>
        <end position="18"/>
    </location>
</feature>
<proteinExistence type="predicted"/>
<dbReference type="PATRIC" id="fig|1331206.3.peg.3499"/>
<accession>A0A158M1J2</accession>
<evidence type="ECO:0000313" key="3">
    <source>
        <dbReference type="Proteomes" id="UP000026682"/>
    </source>
</evidence>
<dbReference type="EMBL" id="JFZZ01000143">
    <property type="protein sequence ID" value="KAK86977.1"/>
    <property type="molecule type" value="Genomic_DNA"/>
</dbReference>